<organism evidence="1 2">
    <name type="scientific">Tibeticola sediminis</name>
    <dbReference type="NCBI Taxonomy" id="1917811"/>
    <lineage>
        <taxon>Bacteria</taxon>
        <taxon>Pseudomonadati</taxon>
        <taxon>Pseudomonadota</taxon>
        <taxon>Betaproteobacteria</taxon>
        <taxon>Burkholderiales</taxon>
        <taxon>Comamonadaceae</taxon>
        <taxon>Tibeticola</taxon>
    </lineage>
</organism>
<evidence type="ECO:0000313" key="1">
    <source>
        <dbReference type="EMBL" id="RPE73086.1"/>
    </source>
</evidence>
<dbReference type="SUPFAM" id="SSF53187">
    <property type="entry name" value="Zn-dependent exopeptidases"/>
    <property type="match status" value="1"/>
</dbReference>
<protein>
    <submittedName>
        <fullName evidence="1">Uncharacterized protein DUF2817</fullName>
    </submittedName>
</protein>
<dbReference type="Pfam" id="PF10994">
    <property type="entry name" value="DUF2817"/>
    <property type="match status" value="1"/>
</dbReference>
<comment type="caution">
    <text evidence="1">The sequence shown here is derived from an EMBL/GenBank/DDBJ whole genome shotgun (WGS) entry which is preliminary data.</text>
</comment>
<evidence type="ECO:0000313" key="2">
    <source>
        <dbReference type="Proteomes" id="UP000272193"/>
    </source>
</evidence>
<dbReference type="AlphaFoldDB" id="A0A3N4UQY0"/>
<accession>A0A3N4UQY0</accession>
<dbReference type="Proteomes" id="UP000272193">
    <property type="component" value="Unassembled WGS sequence"/>
</dbReference>
<dbReference type="RefSeq" id="WP_124220650.1">
    <property type="nucleotide sequence ID" value="NZ_RKQL01000001.1"/>
</dbReference>
<dbReference type="OrthoDB" id="4014363at2"/>
<dbReference type="Gene3D" id="3.40.630.10">
    <property type="entry name" value="Zn peptidases"/>
    <property type="match status" value="1"/>
</dbReference>
<reference evidence="1 2" key="1">
    <citation type="submission" date="2018-11" db="EMBL/GenBank/DDBJ databases">
        <title>Genomic Encyclopedia of Type Strains, Phase IV (KMG-IV): sequencing the most valuable type-strain genomes for metagenomic binning, comparative biology and taxonomic classification.</title>
        <authorList>
            <person name="Goeker M."/>
        </authorList>
    </citation>
    <scope>NUCLEOTIDE SEQUENCE [LARGE SCALE GENOMIC DNA]</scope>
    <source>
        <strain evidence="1 2">DSM 101684</strain>
    </source>
</reference>
<sequence>MIDLTQAFSTSYGGARRRFLEAAAAAGLHLASFAHPLRGIEGEDLALDVAYAPAVSDPGAAAERPERLLIVSSACHGIEGYCGSGVQVFALHDAAWLEAAQAAGVSVLFLHALNPYGFSFGRRVTHENVDLNRNFQDFAQPLPDNPEYRSLHPWLLPEHWPPDAAHEAGLQQWIRTHGGAAYQAAVTRGQYEFPDGLFFGGHAPTWSHVTLRSVLRRWGRGAQRLAWIDLHTGLGPQGIGERIFAGRNDPSAIARARRWWGPAVTSIYDGSSSSALLTGLMWNAAYEECPQAEYTGIALEYGTEPIEEVTEALRAEQWLHQHPEADATTAVAIRRRMRAAFYTETPEWKAQVVSQARQALFQALDGLAHEQR</sequence>
<keyword evidence="2" id="KW-1185">Reference proteome</keyword>
<dbReference type="EMBL" id="RKQL01000001">
    <property type="protein sequence ID" value="RPE73086.1"/>
    <property type="molecule type" value="Genomic_DNA"/>
</dbReference>
<dbReference type="CDD" id="cd06233">
    <property type="entry name" value="M14-like"/>
    <property type="match status" value="1"/>
</dbReference>
<proteinExistence type="predicted"/>
<gene>
    <name evidence="1" type="ORF">EDC62_0797</name>
</gene>
<name>A0A3N4UQY0_9BURK</name>
<dbReference type="InterPro" id="IPR021259">
    <property type="entry name" value="DUF2817"/>
</dbReference>